<accession>A0ABU4QTK0</accession>
<dbReference type="Proteomes" id="UP001275664">
    <property type="component" value="Unassembled WGS sequence"/>
</dbReference>
<organism evidence="1 2">
    <name type="scientific">Scandinavium lactucae</name>
    <dbReference type="NCBI Taxonomy" id="3095028"/>
    <lineage>
        <taxon>Bacteria</taxon>
        <taxon>Pseudomonadati</taxon>
        <taxon>Pseudomonadota</taxon>
        <taxon>Gammaproteobacteria</taxon>
        <taxon>Enterobacterales</taxon>
        <taxon>Enterobacteriaceae</taxon>
        <taxon>Scandinavium</taxon>
    </lineage>
</organism>
<evidence type="ECO:0000313" key="2">
    <source>
        <dbReference type="Proteomes" id="UP001275664"/>
    </source>
</evidence>
<gene>
    <name evidence="1" type="ORF">SIK69_20725</name>
</gene>
<protein>
    <submittedName>
        <fullName evidence="1">Uncharacterized protein</fullName>
    </submittedName>
</protein>
<dbReference type="EMBL" id="JAWXRD010000040">
    <property type="protein sequence ID" value="MDX6042619.1"/>
    <property type="molecule type" value="Genomic_DNA"/>
</dbReference>
<name>A0ABU4QTK0_9ENTR</name>
<evidence type="ECO:0000313" key="1">
    <source>
        <dbReference type="EMBL" id="MDX6042619.1"/>
    </source>
</evidence>
<sequence>MKKDAGQESILKIVEAMTEHSKKVFPPDEIVETIIARVKAGGDETLLKLDLSNLLLDYVKDVQQVLATQNDAVFKAIKDQ</sequence>
<dbReference type="RefSeq" id="WP_319786976.1">
    <property type="nucleotide sequence ID" value="NZ_JAWXRD010000040.1"/>
</dbReference>
<comment type="caution">
    <text evidence="1">The sequence shown here is derived from an EMBL/GenBank/DDBJ whole genome shotgun (WGS) entry which is preliminary data.</text>
</comment>
<proteinExistence type="predicted"/>
<reference evidence="1 2" key="1">
    <citation type="submission" date="2023-11" db="EMBL/GenBank/DDBJ databases">
        <title>Scandinavium wanjuensis sp. nov., isolated from lettuce South Korea.</title>
        <authorList>
            <person name="Park J."/>
            <person name="Park S."/>
            <person name="Oh K.K."/>
            <person name="Cho G.S."/>
            <person name="Franz C.M.A.P."/>
        </authorList>
    </citation>
    <scope>NUCLEOTIDE SEQUENCE [LARGE SCALE GENOMIC DNA]</scope>
    <source>
        <strain evidence="1 2">V105_6</strain>
    </source>
</reference>
<keyword evidence="2" id="KW-1185">Reference proteome</keyword>